<evidence type="ECO:0000313" key="2">
    <source>
        <dbReference type="Proteomes" id="UP000886998"/>
    </source>
</evidence>
<proteinExistence type="predicted"/>
<evidence type="ECO:0000313" key="1">
    <source>
        <dbReference type="EMBL" id="GFY49935.1"/>
    </source>
</evidence>
<comment type="caution">
    <text evidence="1">The sequence shown here is derived from an EMBL/GenBank/DDBJ whole genome shotgun (WGS) entry which is preliminary data.</text>
</comment>
<dbReference type="AlphaFoldDB" id="A0A8X7BZS0"/>
<accession>A0A8X7BZS0</accession>
<gene>
    <name evidence="1" type="ORF">TNIN_429341</name>
</gene>
<organism evidence="1 2">
    <name type="scientific">Trichonephila inaurata madagascariensis</name>
    <dbReference type="NCBI Taxonomy" id="2747483"/>
    <lineage>
        <taxon>Eukaryota</taxon>
        <taxon>Metazoa</taxon>
        <taxon>Ecdysozoa</taxon>
        <taxon>Arthropoda</taxon>
        <taxon>Chelicerata</taxon>
        <taxon>Arachnida</taxon>
        <taxon>Araneae</taxon>
        <taxon>Araneomorphae</taxon>
        <taxon>Entelegynae</taxon>
        <taxon>Araneoidea</taxon>
        <taxon>Nephilidae</taxon>
        <taxon>Trichonephila</taxon>
        <taxon>Trichonephila inaurata</taxon>
    </lineage>
</organism>
<keyword evidence="2" id="KW-1185">Reference proteome</keyword>
<dbReference type="EMBL" id="BMAV01007229">
    <property type="protein sequence ID" value="GFY49935.1"/>
    <property type="molecule type" value="Genomic_DNA"/>
</dbReference>
<reference evidence="1" key="1">
    <citation type="submission" date="2020-08" db="EMBL/GenBank/DDBJ databases">
        <title>Multicomponent nature underlies the extraordinary mechanical properties of spider dragline silk.</title>
        <authorList>
            <person name="Kono N."/>
            <person name="Nakamura H."/>
            <person name="Mori M."/>
            <person name="Yoshida Y."/>
            <person name="Ohtoshi R."/>
            <person name="Malay A.D."/>
            <person name="Moran D.A.P."/>
            <person name="Tomita M."/>
            <person name="Numata K."/>
            <person name="Arakawa K."/>
        </authorList>
    </citation>
    <scope>NUCLEOTIDE SEQUENCE</scope>
</reference>
<dbReference type="Proteomes" id="UP000886998">
    <property type="component" value="Unassembled WGS sequence"/>
</dbReference>
<sequence length="92" mass="10355">MQKSCSKGKEVHCDVYDSTATPRLPTFEERSLDVAASTSGCNVSKLDLGLKASSILFWQTRDQNVNIEALFQKSNLFYGKVLFTWFSDIIIN</sequence>
<protein>
    <submittedName>
        <fullName evidence="1">Uncharacterized protein</fullName>
    </submittedName>
</protein>
<name>A0A8X7BZS0_9ARAC</name>